<keyword evidence="1" id="KW-0808">Transferase</keyword>
<feature type="region of interest" description="Disordered" evidence="7">
    <location>
        <begin position="403"/>
        <end position="424"/>
    </location>
</feature>
<evidence type="ECO:0000256" key="1">
    <source>
        <dbReference type="ARBA" id="ARBA00022679"/>
    </source>
</evidence>
<reference evidence="10 11" key="1">
    <citation type="submission" date="2021-02" db="EMBL/GenBank/DDBJ databases">
        <title>Lysobacter arenosi sp. nov., isolated from soil of gangwondo yeongwol, south Korea.</title>
        <authorList>
            <person name="Kim K.R."/>
            <person name="Kim K.H."/>
            <person name="Jeon C.O."/>
        </authorList>
    </citation>
    <scope>NUCLEOTIDE SEQUENCE [LARGE SCALE GENOMIC DNA]</scope>
    <source>
        <strain evidence="10 11">R7</strain>
    </source>
</reference>
<dbReference type="Pfam" id="PF00069">
    <property type="entry name" value="Pkinase"/>
    <property type="match status" value="1"/>
</dbReference>
<dbReference type="PROSITE" id="PS51755">
    <property type="entry name" value="OMPR_PHOB"/>
    <property type="match status" value="1"/>
</dbReference>
<dbReference type="PANTHER" id="PTHR44329">
    <property type="entry name" value="SERINE/THREONINE-PROTEIN KINASE TNNI3K-RELATED"/>
    <property type="match status" value="1"/>
</dbReference>
<feature type="domain" description="Protein kinase" evidence="8">
    <location>
        <begin position="134"/>
        <end position="430"/>
    </location>
</feature>
<evidence type="ECO:0000256" key="6">
    <source>
        <dbReference type="PROSITE-ProRule" id="PRU01091"/>
    </source>
</evidence>
<dbReference type="InterPro" id="IPR000719">
    <property type="entry name" value="Prot_kinase_dom"/>
</dbReference>
<dbReference type="PROSITE" id="PS50011">
    <property type="entry name" value="PROTEIN_KINASE_DOM"/>
    <property type="match status" value="1"/>
</dbReference>
<dbReference type="SUPFAM" id="SSF56112">
    <property type="entry name" value="Protein kinase-like (PK-like)"/>
    <property type="match status" value="1"/>
</dbReference>
<dbReference type="Pfam" id="PF13424">
    <property type="entry name" value="TPR_12"/>
    <property type="match status" value="2"/>
</dbReference>
<sequence>MSPSPGIWRYGEVVLDERIAAVRAGAAEVELDRSSYDVLLALLRHAGEVVTKDELLESGWPGRVVSENSLVKAIGRLRQALGEDGTAIRVVHGYGYRLAAAVRFEAVAVEKVHAHPHEAERLRDGDRLPHRPGWRLVQRLGEGSAGVICLARSDSGDTRAIKLATSESGLRSLKREIALARYIQAVRADLPAVAPVLGWNLAQPPFFLEMPYYPHGHLRDWAQAQGGLGALSFQQRLSLCVQLCEAVAALHEIGILHKDLKPENLYPVADDQAPGGWRIVLADLGAGEAALAPQLAELGLTYSLVDGTHSLSSAQAGSLLYIAPEVIAGEMPTQSSDVYALGVLLYQLLVGDLRRSLAPGWEAALDDPLLCEDIAQAAALDPRQRVLDPRMLATRLRTLDQRHDERDQELRRRDEDERRARRRASERTRLRMWAAVTAALLVGLVATTAMSVRADRARLLAEENARQRQAVLDFVTSDVLAQADPYSGKGDSGKPTGGNQVSVRDAVDRAAAQVDQRFADDPAAAATVHALVANVFFGQDRHALAIGHYRQARALYRGLGADQLPALIRVETGLCDVQRIANDLAAAEEACASALRLSEEAPAQRPFASLKMGQLRTEQGRYRQAQAILQPLLASQALKDDAKAQGELYWSLGLCARGLGEYGQARKHFENLLALYRSAGETTTWTAWAYNSLGSVLVETGDYDAAEPLLLNARRIFEQTQGVGQVEAQMPNIWRTESRLRRGQWHEARALLQSLLDSWSGALKPDHPLPLRAQANLAWAEAMSGDRAIALTRLQAAMRDRARLFDQPGDRVVPRVLRWVRAALALDRLDDAATLLAIYDSRADEELPAAHPLRGEGDCLRAQLTLRQRDVGQARGEAISCDRMLRTFYSPAHPLVRESASLLQRLDQADRG</sequence>
<dbReference type="RefSeq" id="WP_200607829.1">
    <property type="nucleotide sequence ID" value="NZ_CP071517.1"/>
</dbReference>
<dbReference type="InterPro" id="IPR016032">
    <property type="entry name" value="Sig_transdc_resp-reg_C-effctor"/>
</dbReference>
<proteinExistence type="predicted"/>
<evidence type="ECO:0000256" key="3">
    <source>
        <dbReference type="ARBA" id="ARBA00022777"/>
    </source>
</evidence>
<dbReference type="EMBL" id="CP071517">
    <property type="protein sequence ID" value="QSX74172.1"/>
    <property type="molecule type" value="Genomic_DNA"/>
</dbReference>
<dbReference type="SMART" id="SM00220">
    <property type="entry name" value="S_TKc"/>
    <property type="match status" value="1"/>
</dbReference>
<dbReference type="Gene3D" id="1.10.10.10">
    <property type="entry name" value="Winged helix-like DNA-binding domain superfamily/Winged helix DNA-binding domain"/>
    <property type="match status" value="1"/>
</dbReference>
<keyword evidence="5 6" id="KW-0238">DNA-binding</keyword>
<evidence type="ECO:0000256" key="4">
    <source>
        <dbReference type="ARBA" id="ARBA00022840"/>
    </source>
</evidence>
<dbReference type="InterPro" id="IPR011009">
    <property type="entry name" value="Kinase-like_dom_sf"/>
</dbReference>
<dbReference type="Gene3D" id="1.25.40.10">
    <property type="entry name" value="Tetratricopeptide repeat domain"/>
    <property type="match status" value="2"/>
</dbReference>
<dbReference type="SMART" id="SM00862">
    <property type="entry name" value="Trans_reg_C"/>
    <property type="match status" value="1"/>
</dbReference>
<dbReference type="Proteomes" id="UP000663400">
    <property type="component" value="Chromosome"/>
</dbReference>
<dbReference type="Pfam" id="PF00486">
    <property type="entry name" value="Trans_reg_C"/>
    <property type="match status" value="1"/>
</dbReference>
<evidence type="ECO:0000256" key="7">
    <source>
        <dbReference type="SAM" id="MobiDB-lite"/>
    </source>
</evidence>
<accession>A0ABX7RB09</accession>
<dbReference type="InterPro" id="IPR001867">
    <property type="entry name" value="OmpR/PhoB-type_DNA-bd"/>
</dbReference>
<dbReference type="SUPFAM" id="SSF48452">
    <property type="entry name" value="TPR-like"/>
    <property type="match status" value="3"/>
</dbReference>
<keyword evidence="3" id="KW-0418">Kinase</keyword>
<organism evidence="10 11">
    <name type="scientific">Lysobacter arenosi</name>
    <dbReference type="NCBI Taxonomy" id="2795387"/>
    <lineage>
        <taxon>Bacteria</taxon>
        <taxon>Pseudomonadati</taxon>
        <taxon>Pseudomonadota</taxon>
        <taxon>Gammaproteobacteria</taxon>
        <taxon>Lysobacterales</taxon>
        <taxon>Lysobacteraceae</taxon>
        <taxon>Lysobacter</taxon>
    </lineage>
</organism>
<dbReference type="InterPro" id="IPR036388">
    <property type="entry name" value="WH-like_DNA-bd_sf"/>
</dbReference>
<keyword evidence="4" id="KW-0067">ATP-binding</keyword>
<dbReference type="InterPro" id="IPR051681">
    <property type="entry name" value="Ser/Thr_Kinases-Pseudokinases"/>
</dbReference>
<keyword evidence="11" id="KW-1185">Reference proteome</keyword>
<feature type="DNA-binding region" description="OmpR/PhoB-type" evidence="6">
    <location>
        <begin position="5"/>
        <end position="100"/>
    </location>
</feature>
<dbReference type="InterPro" id="IPR011990">
    <property type="entry name" value="TPR-like_helical_dom_sf"/>
</dbReference>
<dbReference type="InterPro" id="IPR019734">
    <property type="entry name" value="TPR_rpt"/>
</dbReference>
<evidence type="ECO:0000256" key="2">
    <source>
        <dbReference type="ARBA" id="ARBA00022741"/>
    </source>
</evidence>
<dbReference type="CDD" id="cd00383">
    <property type="entry name" value="trans_reg_C"/>
    <property type="match status" value="1"/>
</dbReference>
<name>A0ABX7RB09_9GAMM</name>
<feature type="domain" description="OmpR/PhoB-type" evidence="9">
    <location>
        <begin position="5"/>
        <end position="100"/>
    </location>
</feature>
<evidence type="ECO:0000313" key="11">
    <source>
        <dbReference type="Proteomes" id="UP000663400"/>
    </source>
</evidence>
<evidence type="ECO:0000256" key="5">
    <source>
        <dbReference type="ARBA" id="ARBA00023125"/>
    </source>
</evidence>
<gene>
    <name evidence="10" type="ORF">HIV01_013285</name>
</gene>
<dbReference type="SMART" id="SM00028">
    <property type="entry name" value="TPR"/>
    <property type="match status" value="3"/>
</dbReference>
<dbReference type="SUPFAM" id="SSF46894">
    <property type="entry name" value="C-terminal effector domain of the bipartite response regulators"/>
    <property type="match status" value="1"/>
</dbReference>
<protein>
    <submittedName>
        <fullName evidence="10">Tetratricopeptide repeat protein</fullName>
    </submittedName>
</protein>
<evidence type="ECO:0000259" key="8">
    <source>
        <dbReference type="PROSITE" id="PS50011"/>
    </source>
</evidence>
<dbReference type="Gene3D" id="1.10.510.10">
    <property type="entry name" value="Transferase(Phosphotransferase) domain 1"/>
    <property type="match status" value="1"/>
</dbReference>
<keyword evidence="2" id="KW-0547">Nucleotide-binding</keyword>
<dbReference type="PANTHER" id="PTHR44329:SF288">
    <property type="entry name" value="MITOGEN-ACTIVATED PROTEIN KINASE KINASE KINASE 20"/>
    <property type="match status" value="1"/>
</dbReference>
<evidence type="ECO:0000313" key="10">
    <source>
        <dbReference type="EMBL" id="QSX74172.1"/>
    </source>
</evidence>
<evidence type="ECO:0000259" key="9">
    <source>
        <dbReference type="PROSITE" id="PS51755"/>
    </source>
</evidence>